<organism evidence="2 3">
    <name type="scientific">Polaromonas aquatica</name>
    <dbReference type="NCBI Taxonomy" id="332657"/>
    <lineage>
        <taxon>Bacteria</taxon>
        <taxon>Pseudomonadati</taxon>
        <taxon>Pseudomonadota</taxon>
        <taxon>Betaproteobacteria</taxon>
        <taxon>Burkholderiales</taxon>
        <taxon>Comamonadaceae</taxon>
        <taxon>Polaromonas</taxon>
    </lineage>
</organism>
<dbReference type="InterPro" id="IPR002937">
    <property type="entry name" value="Amino_oxidase"/>
</dbReference>
<name>A0ABW1U287_9BURK</name>
<keyword evidence="3" id="KW-1185">Reference proteome</keyword>
<dbReference type="Gene3D" id="3.40.50.720">
    <property type="entry name" value="NAD(P)-binding Rossmann-like Domain"/>
    <property type="match status" value="1"/>
</dbReference>
<dbReference type="InterPro" id="IPR050464">
    <property type="entry name" value="Zeta_carotene_desat/Oxidored"/>
</dbReference>
<dbReference type="EMBL" id="JBHSRS010000084">
    <property type="protein sequence ID" value="MFC6283959.1"/>
    <property type="molecule type" value="Genomic_DNA"/>
</dbReference>
<comment type="caution">
    <text evidence="2">The sequence shown here is derived from an EMBL/GenBank/DDBJ whole genome shotgun (WGS) entry which is preliminary data.</text>
</comment>
<dbReference type="EC" id="1.17.8.1" evidence="2"/>
<dbReference type="InterPro" id="IPR036188">
    <property type="entry name" value="FAD/NAD-bd_sf"/>
</dbReference>
<dbReference type="Gene3D" id="3.50.50.60">
    <property type="entry name" value="FAD/NAD(P)-binding domain"/>
    <property type="match status" value="1"/>
</dbReference>
<evidence type="ECO:0000313" key="2">
    <source>
        <dbReference type="EMBL" id="MFC6283959.1"/>
    </source>
</evidence>
<dbReference type="PRINTS" id="PR00419">
    <property type="entry name" value="ADXRDTASE"/>
</dbReference>
<dbReference type="PANTHER" id="PTHR42923">
    <property type="entry name" value="PROTOPORPHYRINOGEN OXIDASE"/>
    <property type="match status" value="1"/>
</dbReference>
<dbReference type="InterPro" id="IPR017830">
    <property type="entry name" value="SQase_HpnE"/>
</dbReference>
<keyword evidence="2" id="KW-0560">Oxidoreductase</keyword>
<gene>
    <name evidence="2" type="primary">hpnE</name>
    <name evidence="2" type="ORF">ACFQND_22260</name>
</gene>
<dbReference type="RefSeq" id="WP_371439726.1">
    <property type="nucleotide sequence ID" value="NZ_JBHSRS010000084.1"/>
</dbReference>
<sequence>MKVAIIGAGWAGCAAAVEATRRGHHVTIFEAGRTAGGRARRVELMLAGQAQALDNGQHILIGAYSESLKLMADVGVDVSAGLLRLPLTMQFPDGSGLRLPRLPAPLDALAGILGTRGWSWHDKFSLLKVCFGWQLRRFECAPQLSVSDLCSGLPATVMHTLIEPLCVSALNTPPERASGQVFLRVMRDALFAGNGASNLLLPRIDLSALMPDAALAWLQRHGGEVRLGARVQAITRADKHWMLAGEADTFGAFDSVVLACPSTDAARLVQANGLPCEPWLTQTRGLQHEPIATVYALAPGARLSQPMLALRPGKGHPAQFVFDRGQLGGAPGLLAFVVSISEGDSATLGSQVQAQAAAQLGLSGLQLLQTIVEKRATFACSPGLQRPGLHIAPGLLACGDYIDGPYPATLEGAVRSGLEAARALPDPAPKSLSIQ</sequence>
<dbReference type="GO" id="GO:0016491">
    <property type="term" value="F:oxidoreductase activity"/>
    <property type="evidence" value="ECO:0007669"/>
    <property type="project" value="UniProtKB-KW"/>
</dbReference>
<dbReference type="SUPFAM" id="SSF51905">
    <property type="entry name" value="FAD/NAD(P)-binding domain"/>
    <property type="match status" value="1"/>
</dbReference>
<dbReference type="Proteomes" id="UP001596270">
    <property type="component" value="Unassembled WGS sequence"/>
</dbReference>
<dbReference type="PANTHER" id="PTHR42923:SF47">
    <property type="entry name" value="BLR3003 PROTEIN"/>
    <property type="match status" value="1"/>
</dbReference>
<accession>A0ABW1U287</accession>
<evidence type="ECO:0000259" key="1">
    <source>
        <dbReference type="Pfam" id="PF01593"/>
    </source>
</evidence>
<dbReference type="NCBIfam" id="TIGR03467">
    <property type="entry name" value="HpnE"/>
    <property type="match status" value="1"/>
</dbReference>
<proteinExistence type="predicted"/>
<evidence type="ECO:0000313" key="3">
    <source>
        <dbReference type="Proteomes" id="UP001596270"/>
    </source>
</evidence>
<dbReference type="Pfam" id="PF01593">
    <property type="entry name" value="Amino_oxidase"/>
    <property type="match status" value="1"/>
</dbReference>
<feature type="domain" description="Amine oxidase" evidence="1">
    <location>
        <begin position="11"/>
        <end position="424"/>
    </location>
</feature>
<protein>
    <submittedName>
        <fullName evidence="2">Hydroxysqualene dehydroxylase HpnE</fullName>
        <ecNumber evidence="2">1.17.8.1</ecNumber>
    </submittedName>
</protein>
<reference evidence="3" key="1">
    <citation type="journal article" date="2019" name="Int. J. Syst. Evol. Microbiol.">
        <title>The Global Catalogue of Microorganisms (GCM) 10K type strain sequencing project: providing services to taxonomists for standard genome sequencing and annotation.</title>
        <authorList>
            <consortium name="The Broad Institute Genomics Platform"/>
            <consortium name="The Broad Institute Genome Sequencing Center for Infectious Disease"/>
            <person name="Wu L."/>
            <person name="Ma J."/>
        </authorList>
    </citation>
    <scope>NUCLEOTIDE SEQUENCE [LARGE SCALE GENOMIC DNA]</scope>
    <source>
        <strain evidence="3">CCUG 39402</strain>
    </source>
</reference>